<keyword evidence="3" id="KW-1185">Reference proteome</keyword>
<organism evidence="2 3">
    <name type="scientific">Salipiger pallidus</name>
    <dbReference type="NCBI Taxonomy" id="1775170"/>
    <lineage>
        <taxon>Bacteria</taxon>
        <taxon>Pseudomonadati</taxon>
        <taxon>Pseudomonadota</taxon>
        <taxon>Alphaproteobacteria</taxon>
        <taxon>Rhodobacterales</taxon>
        <taxon>Roseobacteraceae</taxon>
        <taxon>Salipiger</taxon>
    </lineage>
</organism>
<dbReference type="Proteomes" id="UP000617145">
    <property type="component" value="Unassembled WGS sequence"/>
</dbReference>
<reference evidence="2" key="1">
    <citation type="journal article" date="2014" name="Int. J. Syst. Evol. Microbiol.">
        <title>Complete genome sequence of Corynebacterium casei LMG S-19264T (=DSM 44701T), isolated from a smear-ripened cheese.</title>
        <authorList>
            <consortium name="US DOE Joint Genome Institute (JGI-PGF)"/>
            <person name="Walter F."/>
            <person name="Albersmeier A."/>
            <person name="Kalinowski J."/>
            <person name="Ruckert C."/>
        </authorList>
    </citation>
    <scope>NUCLEOTIDE SEQUENCE</scope>
    <source>
        <strain evidence="2">CGMCC 1.15762</strain>
    </source>
</reference>
<reference evidence="2" key="2">
    <citation type="submission" date="2020-09" db="EMBL/GenBank/DDBJ databases">
        <authorList>
            <person name="Sun Q."/>
            <person name="Zhou Y."/>
        </authorList>
    </citation>
    <scope>NUCLEOTIDE SEQUENCE</scope>
    <source>
        <strain evidence="2">CGMCC 1.15762</strain>
    </source>
</reference>
<dbReference type="RefSeq" id="WP_229672846.1">
    <property type="nucleotide sequence ID" value="NZ_BMJV01000001.1"/>
</dbReference>
<dbReference type="EMBL" id="BMJV01000001">
    <property type="protein sequence ID" value="GGG58381.1"/>
    <property type="molecule type" value="Genomic_DNA"/>
</dbReference>
<evidence type="ECO:0000313" key="3">
    <source>
        <dbReference type="Proteomes" id="UP000617145"/>
    </source>
</evidence>
<name>A0A8J2ZFW8_9RHOB</name>
<proteinExistence type="predicted"/>
<evidence type="ECO:0000256" key="1">
    <source>
        <dbReference type="SAM" id="SignalP"/>
    </source>
</evidence>
<dbReference type="AlphaFoldDB" id="A0A8J2ZFW8"/>
<feature type="signal peptide" evidence="1">
    <location>
        <begin position="1"/>
        <end position="22"/>
    </location>
</feature>
<keyword evidence="1" id="KW-0732">Signal</keyword>
<gene>
    <name evidence="2" type="ORF">GCM10011415_00200</name>
</gene>
<evidence type="ECO:0000313" key="2">
    <source>
        <dbReference type="EMBL" id="GGG58381.1"/>
    </source>
</evidence>
<feature type="chain" id="PRO_5035165034" evidence="1">
    <location>
        <begin position="23"/>
        <end position="150"/>
    </location>
</feature>
<comment type="caution">
    <text evidence="2">The sequence shown here is derived from an EMBL/GenBank/DDBJ whole genome shotgun (WGS) entry which is preliminary data.</text>
</comment>
<protein>
    <submittedName>
        <fullName evidence="2">Uncharacterized protein</fullName>
    </submittedName>
</protein>
<sequence>MTNPTTLPGLAALLLIAAPLAAQDAGHGEAARNLSLDDAPVRAEIALDCSFDTECVEGEPCADSGFAPHLTGMAGGMDESAMVARVLLSSEATEVELLGVRDGGAMSLSGGSFEERHLMTVGVDGTARYTVHMSEGPMMISYLGQCEAAQ</sequence>
<accession>A0A8J2ZFW8</accession>